<keyword evidence="7 11" id="KW-1133">Transmembrane helix</keyword>
<evidence type="ECO:0000256" key="4">
    <source>
        <dbReference type="ARBA" id="ARBA00013533"/>
    </source>
</evidence>
<evidence type="ECO:0000256" key="11">
    <source>
        <dbReference type="SAM" id="Phobius"/>
    </source>
</evidence>
<dbReference type="InterPro" id="IPR032816">
    <property type="entry name" value="VTT_dom"/>
</dbReference>
<dbReference type="GeneID" id="77728045"/>
<feature type="transmembrane region" description="Helical" evidence="11">
    <location>
        <begin position="225"/>
        <end position="247"/>
    </location>
</feature>
<feature type="transmembrane region" description="Helical" evidence="11">
    <location>
        <begin position="118"/>
        <end position="137"/>
    </location>
</feature>
<keyword evidence="8" id="KW-0333">Golgi apparatus</keyword>
<name>A0AA38HDT9_9TREE</name>
<sequence>MRGLPNGETLNGGMDKLKAVGHDVANRYYRLSRRGKIVIWGIVATTIAMILAIIIITPHRLGQWFNELAVWIRDLGPAGMAICCCMVVIASHPPLFGFSASMTLIGFAYGIWPGFLLASFSSMLGAMVAFVSVRRFFPGMIRSNPKWDAFARVMREKGTVLICMIRYCPLPWAMGNGLFASIESVKLWQYMLANLLIQPRLLIPVFIGSRLTSLSDPDGEDSAHFWLNVISIGLSMTISTGTGIWIYKLTLRQMKKLEGRAGEEAVEALEEGFLNGYADQGGPELEEEEPLVPTQRRERPDRPEGIIRRSSSMGESV</sequence>
<feature type="compositionally biased region" description="Basic and acidic residues" evidence="10">
    <location>
        <begin position="295"/>
        <end position="307"/>
    </location>
</feature>
<dbReference type="PANTHER" id="PTHR47549">
    <property type="entry name" value="GOLGI APPARATUS MEMBRANE PROTEIN TVP38-RELATED"/>
    <property type="match status" value="1"/>
</dbReference>
<evidence type="ECO:0000256" key="8">
    <source>
        <dbReference type="ARBA" id="ARBA00023034"/>
    </source>
</evidence>
<organism evidence="13 14">
    <name type="scientific">Dioszegia hungarica</name>
    <dbReference type="NCBI Taxonomy" id="4972"/>
    <lineage>
        <taxon>Eukaryota</taxon>
        <taxon>Fungi</taxon>
        <taxon>Dikarya</taxon>
        <taxon>Basidiomycota</taxon>
        <taxon>Agaricomycotina</taxon>
        <taxon>Tremellomycetes</taxon>
        <taxon>Tremellales</taxon>
        <taxon>Bulleribasidiaceae</taxon>
        <taxon>Dioszegia</taxon>
    </lineage>
</organism>
<proteinExistence type="inferred from homology"/>
<dbReference type="Pfam" id="PF09335">
    <property type="entry name" value="VTT_dom"/>
    <property type="match status" value="1"/>
</dbReference>
<evidence type="ECO:0000256" key="7">
    <source>
        <dbReference type="ARBA" id="ARBA00022989"/>
    </source>
</evidence>
<feature type="region of interest" description="Disordered" evidence="10">
    <location>
        <begin position="276"/>
        <end position="317"/>
    </location>
</feature>
<dbReference type="GO" id="GO:0016192">
    <property type="term" value="P:vesicle-mediated transport"/>
    <property type="evidence" value="ECO:0007669"/>
    <property type="project" value="TreeGrafter"/>
</dbReference>
<feature type="domain" description="VTT" evidence="12">
    <location>
        <begin position="102"/>
        <end position="209"/>
    </location>
</feature>
<feature type="transmembrane region" description="Helical" evidence="11">
    <location>
        <begin position="68"/>
        <end position="88"/>
    </location>
</feature>
<comment type="function">
    <text evidence="1">Golgi membrane protein involved in vesicular trafficking and spindle migration.</text>
</comment>
<dbReference type="Proteomes" id="UP001164286">
    <property type="component" value="Unassembled WGS sequence"/>
</dbReference>
<dbReference type="EMBL" id="JAKWFO010000005">
    <property type="protein sequence ID" value="KAI9636956.1"/>
    <property type="molecule type" value="Genomic_DNA"/>
</dbReference>
<accession>A0AA38HDT9</accession>
<keyword evidence="9 11" id="KW-0472">Membrane</keyword>
<dbReference type="AlphaFoldDB" id="A0AA38HDT9"/>
<evidence type="ECO:0000256" key="9">
    <source>
        <dbReference type="ARBA" id="ARBA00023136"/>
    </source>
</evidence>
<keyword evidence="14" id="KW-1185">Reference proteome</keyword>
<evidence type="ECO:0000256" key="2">
    <source>
        <dbReference type="ARBA" id="ARBA00004653"/>
    </source>
</evidence>
<evidence type="ECO:0000256" key="10">
    <source>
        <dbReference type="SAM" id="MobiDB-lite"/>
    </source>
</evidence>
<keyword evidence="6 11" id="KW-0812">Transmembrane</keyword>
<dbReference type="PANTHER" id="PTHR47549:SF1">
    <property type="entry name" value="GOLGI APPARATUS MEMBRANE PROTEIN TVP38"/>
    <property type="match status" value="1"/>
</dbReference>
<dbReference type="GO" id="GO:0000022">
    <property type="term" value="P:mitotic spindle elongation"/>
    <property type="evidence" value="ECO:0007669"/>
    <property type="project" value="TreeGrafter"/>
</dbReference>
<dbReference type="InterPro" id="IPR051076">
    <property type="entry name" value="Golgi_membrane_TVP38/TMEM64"/>
</dbReference>
<evidence type="ECO:0000256" key="6">
    <source>
        <dbReference type="ARBA" id="ARBA00022692"/>
    </source>
</evidence>
<evidence type="ECO:0000256" key="1">
    <source>
        <dbReference type="ARBA" id="ARBA00002978"/>
    </source>
</evidence>
<evidence type="ECO:0000313" key="14">
    <source>
        <dbReference type="Proteomes" id="UP001164286"/>
    </source>
</evidence>
<comment type="caution">
    <text evidence="13">The sequence shown here is derived from an EMBL/GenBank/DDBJ whole genome shotgun (WGS) entry which is preliminary data.</text>
</comment>
<evidence type="ECO:0000313" key="13">
    <source>
        <dbReference type="EMBL" id="KAI9636956.1"/>
    </source>
</evidence>
<reference evidence="13" key="1">
    <citation type="journal article" date="2022" name="G3 (Bethesda)">
        <title>High quality genome of the basidiomycete yeast Dioszegia hungarica PDD-24b-2 isolated from cloud water.</title>
        <authorList>
            <person name="Jarrige D."/>
            <person name="Haridas S."/>
            <person name="Bleykasten-Grosshans C."/>
            <person name="Joly M."/>
            <person name="Nadalig T."/>
            <person name="Sancelme M."/>
            <person name="Vuilleumier S."/>
            <person name="Grigoriev I.V."/>
            <person name="Amato P."/>
            <person name="Bringel F."/>
        </authorList>
    </citation>
    <scope>NUCLEOTIDE SEQUENCE</scope>
    <source>
        <strain evidence="13">PDD-24b-2</strain>
    </source>
</reference>
<gene>
    <name evidence="13" type="ORF">MKK02DRAFT_34027</name>
</gene>
<evidence type="ECO:0000259" key="12">
    <source>
        <dbReference type="Pfam" id="PF09335"/>
    </source>
</evidence>
<protein>
    <recommendedName>
        <fullName evidence="4">Golgi apparatus membrane protein TVP38</fullName>
    </recommendedName>
    <alternativeName>
        <fullName evidence="5">Golgi apparatus membrane protein tvp38</fullName>
    </alternativeName>
</protein>
<evidence type="ECO:0000256" key="5">
    <source>
        <dbReference type="ARBA" id="ARBA00020673"/>
    </source>
</evidence>
<comment type="similarity">
    <text evidence="3">Belongs to the TVP38/TMEM64 family.</text>
</comment>
<dbReference type="RefSeq" id="XP_052946733.1">
    <property type="nucleotide sequence ID" value="XM_053088840.1"/>
</dbReference>
<feature type="transmembrane region" description="Helical" evidence="11">
    <location>
        <begin position="37"/>
        <end position="56"/>
    </location>
</feature>
<evidence type="ECO:0000256" key="3">
    <source>
        <dbReference type="ARBA" id="ARBA00008640"/>
    </source>
</evidence>
<comment type="subcellular location">
    <subcellularLocation>
        <location evidence="2">Golgi apparatus membrane</location>
        <topology evidence="2">Multi-pass membrane protein</topology>
    </subcellularLocation>
</comment>
<dbReference type="GO" id="GO:0000139">
    <property type="term" value="C:Golgi membrane"/>
    <property type="evidence" value="ECO:0007669"/>
    <property type="project" value="UniProtKB-SubCell"/>
</dbReference>
<feature type="transmembrane region" description="Helical" evidence="11">
    <location>
        <begin position="158"/>
        <end position="182"/>
    </location>
</feature>